<sequence length="51" mass="6181">MLWELEKVKNLTTILHNYFLKSSFKEEKSPARLLLSCQCRRCMVEYRSMII</sequence>
<protein>
    <submittedName>
        <fullName evidence="1">Uncharacterized protein</fullName>
    </submittedName>
</protein>
<dbReference type="HOGENOM" id="CLU_3097170_0_0_9"/>
<name>C0CZX5_9FIRM</name>
<organism evidence="1 2">
    <name type="scientific">[Clostridium] asparagiforme DSM 15981</name>
    <dbReference type="NCBI Taxonomy" id="518636"/>
    <lineage>
        <taxon>Bacteria</taxon>
        <taxon>Bacillati</taxon>
        <taxon>Bacillota</taxon>
        <taxon>Clostridia</taxon>
        <taxon>Lachnospirales</taxon>
        <taxon>Lachnospiraceae</taxon>
        <taxon>Enterocloster</taxon>
    </lineage>
</organism>
<gene>
    <name evidence="1" type="ORF">CLOSTASPAR_02555</name>
</gene>
<evidence type="ECO:0000313" key="1">
    <source>
        <dbReference type="EMBL" id="EEG55337.1"/>
    </source>
</evidence>
<comment type="caution">
    <text evidence="1">The sequence shown here is derived from an EMBL/GenBank/DDBJ whole genome shotgun (WGS) entry which is preliminary data.</text>
</comment>
<accession>C0CZX5</accession>
<dbReference type="AlphaFoldDB" id="C0CZX5"/>
<proteinExistence type="predicted"/>
<evidence type="ECO:0000313" key="2">
    <source>
        <dbReference type="Proteomes" id="UP000004756"/>
    </source>
</evidence>
<reference evidence="1 2" key="1">
    <citation type="submission" date="2009-01" db="EMBL/GenBank/DDBJ databases">
        <authorList>
            <person name="Fulton L."/>
            <person name="Clifton S."/>
            <person name="Fulton B."/>
            <person name="Xu J."/>
            <person name="Minx P."/>
            <person name="Pepin K.H."/>
            <person name="Johnson M."/>
            <person name="Bhonagiri V."/>
            <person name="Nash W.E."/>
            <person name="Mardis E.R."/>
            <person name="Wilson R.K."/>
        </authorList>
    </citation>
    <scope>NUCLEOTIDE SEQUENCE [LARGE SCALE GENOMIC DNA]</scope>
    <source>
        <strain evidence="1 2">DSM 15981</strain>
    </source>
</reference>
<reference evidence="1 2" key="2">
    <citation type="submission" date="2009-02" db="EMBL/GenBank/DDBJ databases">
        <title>Draft genome sequence of Clostridium asparagiforme (DSM 15981).</title>
        <authorList>
            <person name="Sudarsanam P."/>
            <person name="Ley R."/>
            <person name="Guruge J."/>
            <person name="Turnbaugh P.J."/>
            <person name="Mahowald M."/>
            <person name="Liep D."/>
            <person name="Gordon J."/>
        </authorList>
    </citation>
    <scope>NUCLEOTIDE SEQUENCE [LARGE SCALE GENOMIC DNA]</scope>
    <source>
        <strain evidence="1 2">DSM 15981</strain>
    </source>
</reference>
<dbReference type="Proteomes" id="UP000004756">
    <property type="component" value="Unassembled WGS sequence"/>
</dbReference>
<keyword evidence="2" id="KW-1185">Reference proteome</keyword>
<dbReference type="EMBL" id="ACCJ01000151">
    <property type="protein sequence ID" value="EEG55337.1"/>
    <property type="molecule type" value="Genomic_DNA"/>
</dbReference>